<gene>
    <name evidence="2" type="ORF">PCE31106_03895</name>
</gene>
<proteinExistence type="predicted"/>
<sequence>MPVSVWVPAARRTPPVPSMMPSNVPVALVSDSDCAPSRTVPAPESALIDVPDVTADISSTEFSTTPDDAAMLPLPARASVPLLIVVAPVYVLVPEIVNVLPPTTLSEPAPEITPDIVKPVDAVETVARDAASLRMTSLFSVSPVLLAAMVAVAPASKSSVPRIEEPVSRFSELSVPPNSIAAARVPPGPVSAPMMRPAFVIESMPRVTTPTPPPMPIPPEIVPVLARELRVWARSTPVPPAPPAADPEAPAPAAPPAPPVIVPVLTMDALPPSESRPSPPAPPPPLNPPEPPVPPTPPVIVPLLVIVAATPAEVSPLPPPPPPPPLPFTPLVVFPPLPPAPPVIAAATATVMLLPR</sequence>
<name>A0A5E4XI79_9BURK</name>
<protein>
    <submittedName>
        <fullName evidence="2">Uncharacterized protein</fullName>
    </submittedName>
</protein>
<feature type="region of interest" description="Disordered" evidence="1">
    <location>
        <begin position="269"/>
        <end position="294"/>
    </location>
</feature>
<dbReference type="Proteomes" id="UP000384354">
    <property type="component" value="Unassembled WGS sequence"/>
</dbReference>
<reference evidence="2 3" key="1">
    <citation type="submission" date="2019-08" db="EMBL/GenBank/DDBJ databases">
        <authorList>
            <person name="Peeters C."/>
        </authorList>
    </citation>
    <scope>NUCLEOTIDE SEQUENCE [LARGE SCALE GENOMIC DNA]</scope>
    <source>
        <strain evidence="2 3">LMG 31106</strain>
    </source>
</reference>
<accession>A0A5E4XI79</accession>
<evidence type="ECO:0000313" key="3">
    <source>
        <dbReference type="Proteomes" id="UP000384354"/>
    </source>
</evidence>
<organism evidence="2 3">
    <name type="scientific">Pandoraea cepalis</name>
    <dbReference type="NCBI Taxonomy" id="2508294"/>
    <lineage>
        <taxon>Bacteria</taxon>
        <taxon>Pseudomonadati</taxon>
        <taxon>Pseudomonadota</taxon>
        <taxon>Betaproteobacteria</taxon>
        <taxon>Burkholderiales</taxon>
        <taxon>Burkholderiaceae</taxon>
        <taxon>Pandoraea</taxon>
    </lineage>
</organism>
<dbReference type="EMBL" id="CABPSL010000018">
    <property type="protein sequence ID" value="VVE36139.1"/>
    <property type="molecule type" value="Genomic_DNA"/>
</dbReference>
<feature type="region of interest" description="Disordered" evidence="1">
    <location>
        <begin position="237"/>
        <end position="257"/>
    </location>
</feature>
<evidence type="ECO:0000256" key="1">
    <source>
        <dbReference type="SAM" id="MobiDB-lite"/>
    </source>
</evidence>
<dbReference type="PRINTS" id="PR01217">
    <property type="entry name" value="PRICHEXTENSN"/>
</dbReference>
<dbReference type="AlphaFoldDB" id="A0A5E4XI79"/>
<evidence type="ECO:0000313" key="2">
    <source>
        <dbReference type="EMBL" id="VVE36139.1"/>
    </source>
</evidence>
<feature type="compositionally biased region" description="Pro residues" evidence="1">
    <location>
        <begin position="277"/>
        <end position="294"/>
    </location>
</feature>